<organism evidence="1 2">
    <name type="scientific">Bacillus cabrialesii subsp. tritici</name>
    <dbReference type="NCBI Taxonomy" id="2944916"/>
    <lineage>
        <taxon>Bacteria</taxon>
        <taxon>Bacillati</taxon>
        <taxon>Bacillota</taxon>
        <taxon>Bacilli</taxon>
        <taxon>Bacillales</taxon>
        <taxon>Bacillaceae</taxon>
        <taxon>Bacillus</taxon>
        <taxon>Bacillus cabrialesii</taxon>
    </lineage>
</organism>
<gene>
    <name evidence="1" type="ORF">KHP33_016480</name>
</gene>
<sequence>MKENASIEIRYVEDKNDQVGTLLVKSTKDKLSAENGEEFKMWTGDRFKVNFPEGLIDVKVINTVYDNINEDKYVFFVTKA</sequence>
<reference evidence="1" key="1">
    <citation type="submission" date="2023-07" db="EMBL/GenBank/DDBJ databases">
        <title>Biological control against Fusarium languescens, the causal agent of wilt in Jalapeno peppers, by a novel bacterial subspecies: Bacillus cabrialesii subsp. tritici TSO2.</title>
        <authorList>
            <person name="Montoya-Martinez A.C."/>
            <person name="Figueroa-Brambila K.M."/>
            <person name="Escalante-Beltran A."/>
            <person name="Lopez-Montoya N.D."/>
            <person name="Valenzuela-Ruiz V."/>
            <person name="Parra-Cota F.I."/>
            <person name="Estrada Alvarado M.I."/>
            <person name="De Los Santos Villalobos S."/>
        </authorList>
    </citation>
    <scope>NUCLEOTIDE SEQUENCE</scope>
    <source>
        <strain evidence="1">TSO2</strain>
    </source>
</reference>
<accession>A0ABT9DP62</accession>
<dbReference type="RefSeq" id="WP_213401373.1">
    <property type="nucleotide sequence ID" value="NZ_JAHBMK020000001.1"/>
</dbReference>
<comment type="caution">
    <text evidence="1">The sequence shown here is derived from an EMBL/GenBank/DDBJ whole genome shotgun (WGS) entry which is preliminary data.</text>
</comment>
<name>A0ABT9DP62_9BACI</name>
<evidence type="ECO:0000313" key="1">
    <source>
        <dbReference type="EMBL" id="MDO8226409.1"/>
    </source>
</evidence>
<protein>
    <submittedName>
        <fullName evidence="1">Uncharacterized protein</fullName>
    </submittedName>
</protein>
<dbReference type="Proteomes" id="UP001177121">
    <property type="component" value="Unassembled WGS sequence"/>
</dbReference>
<proteinExistence type="predicted"/>
<keyword evidence="2" id="KW-1185">Reference proteome</keyword>
<dbReference type="EMBL" id="JAHBMK020000001">
    <property type="protein sequence ID" value="MDO8226409.1"/>
    <property type="molecule type" value="Genomic_DNA"/>
</dbReference>
<evidence type="ECO:0000313" key="2">
    <source>
        <dbReference type="Proteomes" id="UP001177121"/>
    </source>
</evidence>